<dbReference type="AlphaFoldDB" id="A0AAW2H4H3"/>
<dbReference type="EMBL" id="JADYXP020000001">
    <property type="protein sequence ID" value="KAL0134293.1"/>
    <property type="molecule type" value="Genomic_DNA"/>
</dbReference>
<protein>
    <recommendedName>
        <fullName evidence="5">Protein FAM89A</fullName>
    </recommendedName>
</protein>
<sequence>MSSLQGLPPLPRSLSGFNLSGSRGESGEPPPPPTRSSSKSQRGGKTPLQSSSSRPSPPTRQLTTLDTQLAVLRREMFGLRQLDLSLLSQLWSLNESIQEFRQLLQEQEDRAPSPSPSSEEGDDTSYGVHPPPPPRRPAPTLHHRPPRPPRPPRPSASDESPSSEEYGAV</sequence>
<reference evidence="3 4" key="1">
    <citation type="submission" date="2023-03" db="EMBL/GenBank/DDBJ databases">
        <title>High recombination rates correlate with genetic variation in Cardiocondyla obscurior ants.</title>
        <authorList>
            <person name="Errbii M."/>
        </authorList>
    </citation>
    <scope>NUCLEOTIDE SEQUENCE [LARGE SCALE GENOMIC DNA]</scope>
    <source>
        <strain evidence="3">Alpha-2009</strain>
        <tissue evidence="3">Whole body</tissue>
    </source>
</reference>
<evidence type="ECO:0000313" key="4">
    <source>
        <dbReference type="Proteomes" id="UP001430953"/>
    </source>
</evidence>
<feature type="region of interest" description="Disordered" evidence="2">
    <location>
        <begin position="102"/>
        <end position="169"/>
    </location>
</feature>
<dbReference type="Proteomes" id="UP001430953">
    <property type="component" value="Unassembled WGS sequence"/>
</dbReference>
<evidence type="ECO:0000313" key="3">
    <source>
        <dbReference type="EMBL" id="KAL0134293.1"/>
    </source>
</evidence>
<accession>A0AAW2H4H3</accession>
<organism evidence="3 4">
    <name type="scientific">Cardiocondyla obscurior</name>
    <dbReference type="NCBI Taxonomy" id="286306"/>
    <lineage>
        <taxon>Eukaryota</taxon>
        <taxon>Metazoa</taxon>
        <taxon>Ecdysozoa</taxon>
        <taxon>Arthropoda</taxon>
        <taxon>Hexapoda</taxon>
        <taxon>Insecta</taxon>
        <taxon>Pterygota</taxon>
        <taxon>Neoptera</taxon>
        <taxon>Endopterygota</taxon>
        <taxon>Hymenoptera</taxon>
        <taxon>Apocrita</taxon>
        <taxon>Aculeata</taxon>
        <taxon>Formicoidea</taxon>
        <taxon>Formicidae</taxon>
        <taxon>Myrmicinae</taxon>
        <taxon>Cardiocondyla</taxon>
    </lineage>
</organism>
<name>A0AAW2H4H3_9HYME</name>
<evidence type="ECO:0000256" key="2">
    <source>
        <dbReference type="SAM" id="MobiDB-lite"/>
    </source>
</evidence>
<dbReference type="PANTHER" id="PTHR46949">
    <property type="entry name" value="LEUCINE REPEAT ADAPTER PROTEIN 25"/>
    <property type="match status" value="1"/>
</dbReference>
<keyword evidence="4" id="KW-1185">Reference proteome</keyword>
<dbReference type="Pfam" id="PF14854">
    <property type="entry name" value="LURAP"/>
    <property type="match status" value="1"/>
</dbReference>
<evidence type="ECO:0008006" key="5">
    <source>
        <dbReference type="Google" id="ProtNLM"/>
    </source>
</evidence>
<proteinExistence type="inferred from homology"/>
<dbReference type="InterPro" id="IPR039499">
    <property type="entry name" value="LURA1/LRA25"/>
</dbReference>
<feature type="region of interest" description="Disordered" evidence="2">
    <location>
        <begin position="1"/>
        <end position="65"/>
    </location>
</feature>
<comment type="similarity">
    <text evidence="1">Belongs to the FAM89 family.</text>
</comment>
<feature type="compositionally biased region" description="Low complexity" evidence="2">
    <location>
        <begin position="46"/>
        <end position="65"/>
    </location>
</feature>
<evidence type="ECO:0000256" key="1">
    <source>
        <dbReference type="ARBA" id="ARBA00038125"/>
    </source>
</evidence>
<dbReference type="PANTHER" id="PTHR46949:SF1">
    <property type="entry name" value="AT07979P2"/>
    <property type="match status" value="1"/>
</dbReference>
<comment type="caution">
    <text evidence="3">The sequence shown here is derived from an EMBL/GenBank/DDBJ whole genome shotgun (WGS) entry which is preliminary data.</text>
</comment>
<gene>
    <name evidence="3" type="ORF">PUN28_001241</name>
</gene>